<keyword evidence="11" id="KW-1185">Reference proteome</keyword>
<dbReference type="GO" id="GO:0007224">
    <property type="term" value="P:smoothened signaling pathway"/>
    <property type="evidence" value="ECO:0007669"/>
    <property type="project" value="TreeGrafter"/>
</dbReference>
<dbReference type="OrthoDB" id="193905at2759"/>
<feature type="region of interest" description="Disordered" evidence="7">
    <location>
        <begin position="1018"/>
        <end position="1154"/>
    </location>
</feature>
<evidence type="ECO:0000259" key="9">
    <source>
        <dbReference type="PROSITE" id="PS50156"/>
    </source>
</evidence>
<keyword evidence="5" id="KW-0325">Glycoprotein</keyword>
<evidence type="ECO:0000256" key="2">
    <source>
        <dbReference type="ARBA" id="ARBA00022692"/>
    </source>
</evidence>
<comment type="similarity">
    <text evidence="6">Belongs to the dispatched family.</text>
</comment>
<gene>
    <name evidence="10" type="ORF">MEDL_6839</name>
</gene>
<keyword evidence="2 8" id="KW-0812">Transmembrane</keyword>
<evidence type="ECO:0000313" key="11">
    <source>
        <dbReference type="Proteomes" id="UP000683360"/>
    </source>
</evidence>
<feature type="transmembrane region" description="Helical" evidence="8">
    <location>
        <begin position="386"/>
        <end position="405"/>
    </location>
</feature>
<feature type="transmembrane region" description="Helical" evidence="8">
    <location>
        <begin position="493"/>
        <end position="518"/>
    </location>
</feature>
<feature type="transmembrane region" description="Helical" evidence="8">
    <location>
        <begin position="359"/>
        <end position="380"/>
    </location>
</feature>
<dbReference type="Pfam" id="PF12349">
    <property type="entry name" value="Sterol-sensing"/>
    <property type="match status" value="1"/>
</dbReference>
<evidence type="ECO:0000256" key="7">
    <source>
        <dbReference type="SAM" id="MobiDB-lite"/>
    </source>
</evidence>
<comment type="subcellular location">
    <subcellularLocation>
        <location evidence="1">Membrane</location>
        <topology evidence="1">Multi-pass membrane protein</topology>
    </subcellularLocation>
</comment>
<comment type="caution">
    <text evidence="10">The sequence shown here is derived from an EMBL/GenBank/DDBJ whole genome shotgun (WGS) entry which is preliminary data.</text>
</comment>
<sequence>MCFPSARSKWSMASYTRVVVHYPYMVFLVVFVVIATCLVLSLTLVEFPTFGNPLDVIYVCHKSSLTEISTPVTSKPGTAPVGFEPRGTEIGQRLNTFGNIYDNKGNKLSLLPSNFHSLLKDIDDSDAATNEQNQTDILSKRSTKNNDYFCEYSSQKYSQFAHIAFTAEDSSNLFTAENIRQMCYIEEQIIRTHSSFNELCLTTTSNECCPSWSLGNFISRLSQKSNCSQITQEDVNKVYKTLDKCSAYYFNYTLEHDCEATKRNGRVYSRCKGIPRRCIRFNGVFNILHHITDMNFIPESAKPHTQPFLRYAITFLPISYSIDTVELYHHIESWVGSSNQNIKIAGIDFGIKYTLFSEYLLKDTIWIIGAICVIFILVWIYTASIFVTFMTFVVIGSSLVMSYFLNQIIFEIKFFPYMNLVTAVMVIAIGADDVFVYCKVWHLSKSERNNGTMEKIVHDTLHHATLSMFVTSLTTSAALFSNGASSITAIKCFSIYAGTTILCNFLIMITLIPATLIINDKWCNCESWYNPEFSSNQKVRYFLCKIPYKVYHSISDWSRIFFEKLLPFIIVKFRYIWIFVLGALGIGGVVVIFFHPKLKLPSSDKFQVFSSNHLIEKYEFQIRNNFRFEKSKDIEEFTLLPLTFVWGAFATDKGDYLDPASRGSLEFDKTFNAITPSAQTWLLQFCNKLKNTDFYQQTPGYQLTNCFFDKFRDYLQKPCLFVDDFPCCNNTYPKSEEMSYCLYKYIPMLMNTPGVQYSQMTPGIRYTDNSISLLIVEYMSNVQFSFSYSKTKDFYTKVNSWFTQELQSAPPEMKNGWFVSNLAMFDLQNSLSEETPVTMGISLCVVAAVIFITTLNVFISIFALISVACIMFVTIGTLVLLNWELNILEAVILTVALGMSVDYTLHYAVVYRLSPDIDRENKIVSCVHSMGSVITMAAITTFLAGALMMPATVLVYKKFGIFLMLVISVSWTYSTIFFLSLLCICGPMGNFGQFNWPTCEVCVAAPEEHQDKTQYTISELSSTSTYPHTTSTATTSTSESRELESISDDPIDPFPLPQRRRSRSRGQYHEYMKARTRSDSPEELRPGRTEGYHSRRGSRVRFSIGSIEKTSPSHEIDTEPKRYGKRRSVAEDSVFEVSEESLSSPVEGSKTEVH</sequence>
<reference evidence="10" key="1">
    <citation type="submission" date="2021-03" db="EMBL/GenBank/DDBJ databases">
        <authorList>
            <person name="Bekaert M."/>
        </authorList>
    </citation>
    <scope>NUCLEOTIDE SEQUENCE</scope>
</reference>
<dbReference type="GO" id="GO:0016020">
    <property type="term" value="C:membrane"/>
    <property type="evidence" value="ECO:0007669"/>
    <property type="project" value="UniProtKB-SubCell"/>
</dbReference>
<evidence type="ECO:0000256" key="8">
    <source>
        <dbReference type="SAM" id="Phobius"/>
    </source>
</evidence>
<feature type="transmembrane region" description="Helical" evidence="8">
    <location>
        <begin position="22"/>
        <end position="45"/>
    </location>
</feature>
<protein>
    <recommendedName>
        <fullName evidence="9">SSD domain-containing protein</fullName>
    </recommendedName>
</protein>
<feature type="domain" description="SSD" evidence="9">
    <location>
        <begin position="409"/>
        <end position="518"/>
    </location>
</feature>
<dbReference type="InterPro" id="IPR000731">
    <property type="entry name" value="SSD"/>
</dbReference>
<evidence type="ECO:0000256" key="6">
    <source>
        <dbReference type="ARBA" id="ARBA00038046"/>
    </source>
</evidence>
<dbReference type="InterPro" id="IPR053958">
    <property type="entry name" value="HMGCR/SNAP/NPC1-like_SSD"/>
</dbReference>
<dbReference type="Pfam" id="PF03176">
    <property type="entry name" value="MMPL"/>
    <property type="match status" value="1"/>
</dbReference>
<dbReference type="EMBL" id="CAJPWZ010000368">
    <property type="protein sequence ID" value="CAG2191623.1"/>
    <property type="molecule type" value="Genomic_DNA"/>
</dbReference>
<proteinExistence type="inferred from homology"/>
<feature type="compositionally biased region" description="Basic and acidic residues" evidence="7">
    <location>
        <begin position="1067"/>
        <end position="1093"/>
    </location>
</feature>
<feature type="transmembrane region" description="Helical" evidence="8">
    <location>
        <begin position="861"/>
        <end position="883"/>
    </location>
</feature>
<dbReference type="SUPFAM" id="SSF82866">
    <property type="entry name" value="Multidrug efflux transporter AcrB transmembrane domain"/>
    <property type="match status" value="2"/>
</dbReference>
<feature type="compositionally biased region" description="Basic and acidic residues" evidence="7">
    <location>
        <begin position="1111"/>
        <end position="1122"/>
    </location>
</feature>
<evidence type="ECO:0000256" key="4">
    <source>
        <dbReference type="ARBA" id="ARBA00023136"/>
    </source>
</evidence>
<evidence type="ECO:0000256" key="3">
    <source>
        <dbReference type="ARBA" id="ARBA00022989"/>
    </source>
</evidence>
<organism evidence="10 11">
    <name type="scientific">Mytilus edulis</name>
    <name type="common">Blue mussel</name>
    <dbReference type="NCBI Taxonomy" id="6550"/>
    <lineage>
        <taxon>Eukaryota</taxon>
        <taxon>Metazoa</taxon>
        <taxon>Spiralia</taxon>
        <taxon>Lophotrochozoa</taxon>
        <taxon>Mollusca</taxon>
        <taxon>Bivalvia</taxon>
        <taxon>Autobranchia</taxon>
        <taxon>Pteriomorphia</taxon>
        <taxon>Mytilida</taxon>
        <taxon>Mytiloidea</taxon>
        <taxon>Mytilidae</taxon>
        <taxon>Mytilinae</taxon>
        <taxon>Mytilus</taxon>
    </lineage>
</organism>
<dbReference type="Proteomes" id="UP000683360">
    <property type="component" value="Unassembled WGS sequence"/>
</dbReference>
<feature type="transmembrane region" description="Helical" evidence="8">
    <location>
        <begin position="417"/>
        <end position="442"/>
    </location>
</feature>
<dbReference type="PANTHER" id="PTHR45951">
    <property type="entry name" value="PROTEIN DISPATCHED-RELATED"/>
    <property type="match status" value="1"/>
</dbReference>
<dbReference type="InterPro" id="IPR052081">
    <property type="entry name" value="Dispatched_Hh_regulator"/>
</dbReference>
<dbReference type="Gene3D" id="1.20.1640.10">
    <property type="entry name" value="Multidrug efflux transporter AcrB transmembrane domain"/>
    <property type="match status" value="2"/>
</dbReference>
<evidence type="ECO:0000256" key="1">
    <source>
        <dbReference type="ARBA" id="ARBA00004141"/>
    </source>
</evidence>
<dbReference type="AlphaFoldDB" id="A0A8S3QCV0"/>
<dbReference type="GO" id="GO:0022857">
    <property type="term" value="F:transmembrane transporter activity"/>
    <property type="evidence" value="ECO:0007669"/>
    <property type="project" value="TreeGrafter"/>
</dbReference>
<keyword evidence="4 8" id="KW-0472">Membrane</keyword>
<dbReference type="PROSITE" id="PS50156">
    <property type="entry name" value="SSD"/>
    <property type="match status" value="2"/>
</dbReference>
<evidence type="ECO:0000313" key="10">
    <source>
        <dbReference type="EMBL" id="CAG2191623.1"/>
    </source>
</evidence>
<name>A0A8S3QCV0_MYTED</name>
<dbReference type="InterPro" id="IPR004869">
    <property type="entry name" value="MMPL_dom"/>
</dbReference>
<feature type="domain" description="SSD" evidence="9">
    <location>
        <begin position="859"/>
        <end position="984"/>
    </location>
</feature>
<dbReference type="PANTHER" id="PTHR45951:SF3">
    <property type="entry name" value="PROTEIN DISPATCHED"/>
    <property type="match status" value="1"/>
</dbReference>
<feature type="transmembrane region" description="Helical" evidence="8">
    <location>
        <begin position="890"/>
        <end position="909"/>
    </location>
</feature>
<feature type="transmembrane region" description="Helical" evidence="8">
    <location>
        <begin position="961"/>
        <end position="982"/>
    </location>
</feature>
<feature type="transmembrane region" description="Helical" evidence="8">
    <location>
        <begin position="929"/>
        <end position="949"/>
    </location>
</feature>
<evidence type="ECO:0000256" key="5">
    <source>
        <dbReference type="ARBA" id="ARBA00023180"/>
    </source>
</evidence>
<accession>A0A8S3QCV0</accession>
<keyword evidence="3 8" id="KW-1133">Transmembrane helix</keyword>
<feature type="compositionally biased region" description="Low complexity" evidence="7">
    <location>
        <begin position="1021"/>
        <end position="1038"/>
    </location>
</feature>
<feature type="transmembrane region" description="Helical" evidence="8">
    <location>
        <begin position="462"/>
        <end position="481"/>
    </location>
</feature>
<feature type="transmembrane region" description="Helical" evidence="8">
    <location>
        <begin position="575"/>
        <end position="595"/>
    </location>
</feature>
<feature type="transmembrane region" description="Helical" evidence="8">
    <location>
        <begin position="837"/>
        <end position="855"/>
    </location>
</feature>